<reference evidence="2" key="1">
    <citation type="journal article" date="2023" name="Science">
        <title>Genome structures resolve the early diversification of teleost fishes.</title>
        <authorList>
            <person name="Parey E."/>
            <person name="Louis A."/>
            <person name="Montfort J."/>
            <person name="Bouchez O."/>
            <person name="Roques C."/>
            <person name="Iampietro C."/>
            <person name="Lluch J."/>
            <person name="Castinel A."/>
            <person name="Donnadieu C."/>
            <person name="Desvignes T."/>
            <person name="Floi Bucao C."/>
            <person name="Jouanno E."/>
            <person name="Wen M."/>
            <person name="Mejri S."/>
            <person name="Dirks R."/>
            <person name="Jansen H."/>
            <person name="Henkel C."/>
            <person name="Chen W.J."/>
            <person name="Zahm M."/>
            <person name="Cabau C."/>
            <person name="Klopp C."/>
            <person name="Thompson A.W."/>
            <person name="Robinson-Rechavi M."/>
            <person name="Braasch I."/>
            <person name="Lecointre G."/>
            <person name="Bobe J."/>
            <person name="Postlethwait J.H."/>
            <person name="Berthelot C."/>
            <person name="Roest Crollius H."/>
            <person name="Guiguen Y."/>
        </authorList>
    </citation>
    <scope>NUCLEOTIDE SEQUENCE</scope>
    <source>
        <strain evidence="2">NC1722</strain>
    </source>
</reference>
<accession>A0AAD7SB95</accession>
<evidence type="ECO:0000313" key="3">
    <source>
        <dbReference type="Proteomes" id="UP001221898"/>
    </source>
</evidence>
<comment type="caution">
    <text evidence="2">The sequence shown here is derived from an EMBL/GenBank/DDBJ whole genome shotgun (WGS) entry which is preliminary data.</text>
</comment>
<feature type="compositionally biased region" description="Basic and acidic residues" evidence="1">
    <location>
        <begin position="17"/>
        <end position="31"/>
    </location>
</feature>
<dbReference type="AlphaFoldDB" id="A0AAD7SB95"/>
<gene>
    <name evidence="2" type="ORF">AAFF_G00413870</name>
</gene>
<proteinExistence type="predicted"/>
<dbReference type="Proteomes" id="UP001221898">
    <property type="component" value="Unassembled WGS sequence"/>
</dbReference>
<evidence type="ECO:0000313" key="2">
    <source>
        <dbReference type="EMBL" id="KAJ8399349.1"/>
    </source>
</evidence>
<feature type="region of interest" description="Disordered" evidence="1">
    <location>
        <begin position="80"/>
        <end position="110"/>
    </location>
</feature>
<protein>
    <submittedName>
        <fullName evidence="2">Uncharacterized protein</fullName>
    </submittedName>
</protein>
<evidence type="ECO:0000256" key="1">
    <source>
        <dbReference type="SAM" id="MobiDB-lite"/>
    </source>
</evidence>
<sequence>MGSRVGRLRCTVRKNKVCDKPHSDKPLEHKSQTVPSSAELTRGIERSDFARDRPVYKRCHLATAPPAARRGRFSFGFKPRENAEEVGGEGSRSVSLSPGRGDAAARFLFD</sequence>
<organism evidence="2 3">
    <name type="scientific">Aldrovandia affinis</name>
    <dbReference type="NCBI Taxonomy" id="143900"/>
    <lineage>
        <taxon>Eukaryota</taxon>
        <taxon>Metazoa</taxon>
        <taxon>Chordata</taxon>
        <taxon>Craniata</taxon>
        <taxon>Vertebrata</taxon>
        <taxon>Euteleostomi</taxon>
        <taxon>Actinopterygii</taxon>
        <taxon>Neopterygii</taxon>
        <taxon>Teleostei</taxon>
        <taxon>Notacanthiformes</taxon>
        <taxon>Halosauridae</taxon>
        <taxon>Aldrovandia</taxon>
    </lineage>
</organism>
<feature type="region of interest" description="Disordered" evidence="1">
    <location>
        <begin position="17"/>
        <end position="44"/>
    </location>
</feature>
<name>A0AAD7SB95_9TELE</name>
<dbReference type="EMBL" id="JAINUG010000084">
    <property type="protein sequence ID" value="KAJ8399349.1"/>
    <property type="molecule type" value="Genomic_DNA"/>
</dbReference>
<keyword evidence="3" id="KW-1185">Reference proteome</keyword>